<name>A0A516H7N9_9PROT</name>
<dbReference type="InterPro" id="IPR036318">
    <property type="entry name" value="FAD-bd_PCMH-like_sf"/>
</dbReference>
<dbReference type="PROSITE" id="PS51387">
    <property type="entry name" value="FAD_PCMH"/>
    <property type="match status" value="1"/>
</dbReference>
<dbReference type="PANTHER" id="PTHR43716:SF2">
    <property type="entry name" value="BLL6224 PROTEIN"/>
    <property type="match status" value="1"/>
</dbReference>
<dbReference type="FunFam" id="1.10.45.10:FF:000001">
    <property type="entry name" value="D-lactate dehydrogenase mitochondrial"/>
    <property type="match status" value="1"/>
</dbReference>
<evidence type="ECO:0000256" key="2">
    <source>
        <dbReference type="ARBA" id="ARBA00008000"/>
    </source>
</evidence>
<dbReference type="SUPFAM" id="SSF56176">
    <property type="entry name" value="FAD-binding/transporter-associated domain-like"/>
    <property type="match status" value="1"/>
</dbReference>
<dbReference type="Gene3D" id="3.30.70.2740">
    <property type="match status" value="1"/>
</dbReference>
<evidence type="ECO:0000256" key="4">
    <source>
        <dbReference type="ARBA" id="ARBA00022827"/>
    </source>
</evidence>
<dbReference type="Gene3D" id="3.30.465.10">
    <property type="match status" value="1"/>
</dbReference>
<proteinExistence type="inferred from homology"/>
<dbReference type="AlphaFoldDB" id="A0A516H7N9"/>
<gene>
    <name evidence="6" type="ORF">FNB15_11605</name>
</gene>
<evidence type="ECO:0000256" key="1">
    <source>
        <dbReference type="ARBA" id="ARBA00001974"/>
    </source>
</evidence>
<dbReference type="Gene3D" id="3.30.70.2190">
    <property type="match status" value="1"/>
</dbReference>
<dbReference type="InterPro" id="IPR016164">
    <property type="entry name" value="FAD-linked_Oxase-like_C"/>
</dbReference>
<comment type="similarity">
    <text evidence="2">Belongs to the FAD-binding oxidoreductase/transferase type 4 family.</text>
</comment>
<dbReference type="Proteomes" id="UP000317496">
    <property type="component" value="Chromosome"/>
</dbReference>
<dbReference type="Gene3D" id="3.30.43.10">
    <property type="entry name" value="Uridine Diphospho-n-acetylenolpyruvylglucosamine Reductase, domain 2"/>
    <property type="match status" value="1"/>
</dbReference>
<accession>A0A516H7N9</accession>
<dbReference type="InterPro" id="IPR006094">
    <property type="entry name" value="Oxid_FAD_bind_N"/>
</dbReference>
<dbReference type="PANTHER" id="PTHR43716">
    <property type="entry name" value="D-2-HYDROXYGLUTARATE DEHYDROGENASE, MITOCHONDRIAL"/>
    <property type="match status" value="1"/>
</dbReference>
<dbReference type="SUPFAM" id="SSF55103">
    <property type="entry name" value="FAD-linked oxidases, C-terminal domain"/>
    <property type="match status" value="1"/>
</dbReference>
<dbReference type="InterPro" id="IPR016166">
    <property type="entry name" value="FAD-bd_PCMH"/>
</dbReference>
<dbReference type="RefSeq" id="WP_144258737.1">
    <property type="nucleotide sequence ID" value="NZ_CP041636.1"/>
</dbReference>
<dbReference type="GO" id="GO:0022904">
    <property type="term" value="P:respiratory electron transport chain"/>
    <property type="evidence" value="ECO:0007669"/>
    <property type="project" value="TreeGrafter"/>
</dbReference>
<evidence type="ECO:0000259" key="5">
    <source>
        <dbReference type="PROSITE" id="PS51387"/>
    </source>
</evidence>
<dbReference type="OrthoDB" id="9815648at2"/>
<organism evidence="6 7">
    <name type="scientific">Ferrovibrio terrae</name>
    <dbReference type="NCBI Taxonomy" id="2594003"/>
    <lineage>
        <taxon>Bacteria</taxon>
        <taxon>Pseudomonadati</taxon>
        <taxon>Pseudomonadota</taxon>
        <taxon>Alphaproteobacteria</taxon>
        <taxon>Rhodospirillales</taxon>
        <taxon>Rhodospirillaceae</taxon>
        <taxon>Ferrovibrio</taxon>
    </lineage>
</organism>
<dbReference type="EMBL" id="CP041636">
    <property type="protein sequence ID" value="QDO99741.1"/>
    <property type="molecule type" value="Genomic_DNA"/>
</dbReference>
<evidence type="ECO:0000313" key="6">
    <source>
        <dbReference type="EMBL" id="QDO99741.1"/>
    </source>
</evidence>
<protein>
    <submittedName>
        <fullName evidence="6">FAD-binding oxidoreductase</fullName>
    </submittedName>
</protein>
<dbReference type="KEGG" id="fer:FNB15_11605"/>
<feature type="domain" description="FAD-binding PCMH-type" evidence="5">
    <location>
        <begin position="44"/>
        <end position="225"/>
    </location>
</feature>
<keyword evidence="7" id="KW-1185">Reference proteome</keyword>
<evidence type="ECO:0000256" key="3">
    <source>
        <dbReference type="ARBA" id="ARBA00022630"/>
    </source>
</evidence>
<dbReference type="GO" id="GO:0003824">
    <property type="term" value="F:catalytic activity"/>
    <property type="evidence" value="ECO:0007669"/>
    <property type="project" value="InterPro"/>
</dbReference>
<dbReference type="GO" id="GO:0071949">
    <property type="term" value="F:FAD binding"/>
    <property type="evidence" value="ECO:0007669"/>
    <property type="project" value="InterPro"/>
</dbReference>
<keyword evidence="4" id="KW-0274">FAD</keyword>
<dbReference type="InterPro" id="IPR051264">
    <property type="entry name" value="FAD-oxidored/transferase_4"/>
</dbReference>
<dbReference type="InterPro" id="IPR016169">
    <property type="entry name" value="FAD-bd_PCMH_sub2"/>
</dbReference>
<sequence length="479" mass="51929">MNAPLATPLPTALLDRFKDLVGPKGWVTDPDVLAPHLREQRDLYVGASPMLLRPANTEEVVAIIKLARETRTKLVPQGGNTGLVGGNIPFMGNDEIILSLQRMNKIRAIDPLNDTITVEAGCILQQVQQAAREADRLFPLSIGSEGSCTIGGNLSTNAGGNAVLRYGNTRDLALGLEVVLPDGQVWNGLRGLRKDNTGYDLRDLFIGGEGTLGIITAAVMKLHPMPRAMATAFTAIPNPSAAIELLATAKAATGGQVTGFEIISRLSLEFALKHNPGTNDPVAEPHPWYVLMEFSSGRDDGNIGETMEAVLAEGFEKGLVLDAAIAQSDTQRAAFWKIRELLSSSQKPEGGSIKCDISVPVSKMPDFIEQASKAVEAYLPGIRVVAFGHIGDGNVHFNCSQPVGWDRLDFLKHWDAVHQIVHDITYDMQGSISAEHGVGRMKIDEIVHYKSPVEIEMMRKIKRAFDPDNILNPGKVVWP</sequence>
<comment type="cofactor">
    <cofactor evidence="1">
        <name>FAD</name>
        <dbReference type="ChEBI" id="CHEBI:57692"/>
    </cofactor>
</comment>
<evidence type="ECO:0000313" key="7">
    <source>
        <dbReference type="Proteomes" id="UP000317496"/>
    </source>
</evidence>
<dbReference type="Pfam" id="PF01565">
    <property type="entry name" value="FAD_binding_4"/>
    <property type="match status" value="1"/>
</dbReference>
<dbReference type="InterPro" id="IPR016167">
    <property type="entry name" value="FAD-bd_PCMH_sub1"/>
</dbReference>
<dbReference type="InterPro" id="IPR016171">
    <property type="entry name" value="Vanillyl_alc_oxidase_C-sub2"/>
</dbReference>
<dbReference type="InterPro" id="IPR004113">
    <property type="entry name" value="FAD-bd_oxidored_4_C"/>
</dbReference>
<keyword evidence="3" id="KW-0285">Flavoprotein</keyword>
<reference evidence="6 7" key="1">
    <citation type="submission" date="2019-07" db="EMBL/GenBank/DDBJ databases">
        <title>Genome sequencing for Ferrovibrio sp. K5.</title>
        <authorList>
            <person name="Park S.-J."/>
        </authorList>
    </citation>
    <scope>NUCLEOTIDE SEQUENCE [LARGE SCALE GENOMIC DNA]</scope>
    <source>
        <strain evidence="6 7">K5</strain>
    </source>
</reference>
<dbReference type="Gene3D" id="1.10.45.10">
    <property type="entry name" value="Vanillyl-alcohol Oxidase, Chain A, domain 4"/>
    <property type="match status" value="1"/>
</dbReference>
<dbReference type="Pfam" id="PF02913">
    <property type="entry name" value="FAD-oxidase_C"/>
    <property type="match status" value="1"/>
</dbReference>